<evidence type="ECO:0000256" key="4">
    <source>
        <dbReference type="ARBA" id="ARBA00022982"/>
    </source>
</evidence>
<keyword evidence="4" id="KW-0249">Electron transport</keyword>
<name>A0A0T5XAB8_9BACT</name>
<dbReference type="InterPro" id="IPR051233">
    <property type="entry name" value="Desulfoferrodoxin_SOR"/>
</dbReference>
<dbReference type="PANTHER" id="PTHR36541">
    <property type="entry name" value="SUPEROXIDE REDUCTASE-RELATED"/>
    <property type="match status" value="1"/>
</dbReference>
<dbReference type="InterPro" id="IPR002742">
    <property type="entry name" value="Desulfoferrodoxin_Fe-bd_dom"/>
</dbReference>
<dbReference type="EMBL" id="ACJX03000001">
    <property type="protein sequence ID" value="KRT35319.1"/>
    <property type="molecule type" value="Genomic_DNA"/>
</dbReference>
<comment type="caution">
    <text evidence="7">The sequence shown here is derived from an EMBL/GenBank/DDBJ whole genome shotgun (WGS) entry which is preliminary data.</text>
</comment>
<sequence>MKFETLIQSGDWKGEKHVPVIEAPEEVASGEAFTVTVSVGKEIPHPNTTEHHIRWIKLFFKGEDEKFPFEVGTYEFNAHGEHVNGPNTGPAYSEPYAVAKIKLNKSGTLLAMSYCNIHGLWENSKEIKVK</sequence>
<evidence type="ECO:0000313" key="7">
    <source>
        <dbReference type="EMBL" id="KRT35319.1"/>
    </source>
</evidence>
<evidence type="ECO:0000256" key="5">
    <source>
        <dbReference type="ARBA" id="ARBA00023004"/>
    </source>
</evidence>
<dbReference type="Pfam" id="PF01880">
    <property type="entry name" value="Desulfoferrodox"/>
    <property type="match status" value="1"/>
</dbReference>
<evidence type="ECO:0000256" key="3">
    <source>
        <dbReference type="ARBA" id="ARBA00022723"/>
    </source>
</evidence>
<dbReference type="Gene3D" id="2.60.40.730">
    <property type="entry name" value="SOR catalytic domain"/>
    <property type="match status" value="1"/>
</dbReference>
<dbReference type="Proteomes" id="UP000005273">
    <property type="component" value="Unassembled WGS sequence"/>
</dbReference>
<dbReference type="GO" id="GO:0016491">
    <property type="term" value="F:oxidoreductase activity"/>
    <property type="evidence" value="ECO:0007669"/>
    <property type="project" value="InterPro"/>
</dbReference>
<dbReference type="STRING" id="592015.HMPREF1705_04591"/>
<evidence type="ECO:0000256" key="1">
    <source>
        <dbReference type="ARBA" id="ARBA00005941"/>
    </source>
</evidence>
<dbReference type="NCBIfam" id="TIGR00332">
    <property type="entry name" value="neela_ferrous"/>
    <property type="match status" value="1"/>
</dbReference>
<dbReference type="eggNOG" id="COG2033">
    <property type="taxonomic scope" value="Bacteria"/>
</dbReference>
<gene>
    <name evidence="7" type="ORF">HMPREF1705_04591</name>
</gene>
<evidence type="ECO:0000256" key="2">
    <source>
        <dbReference type="ARBA" id="ARBA00022448"/>
    </source>
</evidence>
<keyword evidence="2" id="KW-0813">Transport</keyword>
<accession>A0A0T5XAB8</accession>
<dbReference type="CDD" id="cd03172">
    <property type="entry name" value="SORL_classII"/>
    <property type="match status" value="1"/>
</dbReference>
<feature type="domain" description="Desulfoferrodoxin ferrous iron-binding" evidence="6">
    <location>
        <begin position="10"/>
        <end position="123"/>
    </location>
</feature>
<reference evidence="8" key="1">
    <citation type="submission" date="2012-09" db="EMBL/GenBank/DDBJ databases">
        <authorList>
            <person name="Weinstock G."/>
            <person name="Sodergren E."/>
            <person name="Clifton S."/>
            <person name="Fulton L."/>
            <person name="Fulton B."/>
            <person name="Courtney L."/>
            <person name="Fronick C."/>
            <person name="Harrison M."/>
            <person name="Strong C."/>
            <person name="Farmer C."/>
            <person name="Delehaunty K."/>
            <person name="Markovic C."/>
            <person name="Hall O."/>
            <person name="Minx P."/>
            <person name="Tomlinson C."/>
            <person name="Mitreva M."/>
            <person name="Nelson J."/>
            <person name="Hou S."/>
            <person name="Wollam A."/>
            <person name="Pepin K.H."/>
            <person name="Johnson M."/>
            <person name="Bhonagiri V."/>
            <person name="Nash W.E."/>
            <person name="Suruliraj S."/>
            <person name="Warren W."/>
            <person name="Chinwalla A."/>
            <person name="Mardis E.R."/>
            <person name="Wilson R.K."/>
        </authorList>
    </citation>
    <scope>NUCLEOTIDE SEQUENCE [LARGE SCALE GENOMIC DNA]</scope>
    <source>
        <strain evidence="8">OS1</strain>
    </source>
</reference>
<keyword evidence="5" id="KW-0408">Iron</keyword>
<dbReference type="SUPFAM" id="SSF49367">
    <property type="entry name" value="Superoxide reductase-like"/>
    <property type="match status" value="1"/>
</dbReference>
<proteinExistence type="inferred from homology"/>
<organism evidence="7 8">
    <name type="scientific">Acetomicrobium hydrogeniformans ATCC BAA-1850</name>
    <dbReference type="NCBI Taxonomy" id="592015"/>
    <lineage>
        <taxon>Bacteria</taxon>
        <taxon>Thermotogati</taxon>
        <taxon>Synergistota</taxon>
        <taxon>Synergistia</taxon>
        <taxon>Synergistales</taxon>
        <taxon>Acetomicrobiaceae</taxon>
        <taxon>Acetomicrobium</taxon>
    </lineage>
</organism>
<dbReference type="InterPro" id="IPR036073">
    <property type="entry name" value="Desulfoferrodoxin_Fe-bd_dom_sf"/>
</dbReference>
<dbReference type="RefSeq" id="WP_009202045.1">
    <property type="nucleotide sequence ID" value="NZ_ACJX03000001.1"/>
</dbReference>
<evidence type="ECO:0000313" key="8">
    <source>
        <dbReference type="Proteomes" id="UP000005273"/>
    </source>
</evidence>
<dbReference type="AlphaFoldDB" id="A0A0T5XAB8"/>
<dbReference type="PANTHER" id="PTHR36541:SF1">
    <property type="entry name" value="SUPEROXIDE REDUCTASE-RELATED"/>
    <property type="match status" value="1"/>
</dbReference>
<comment type="similarity">
    <text evidence="1">Belongs to the desulfoferrodoxin family.</text>
</comment>
<dbReference type="GO" id="GO:0005506">
    <property type="term" value="F:iron ion binding"/>
    <property type="evidence" value="ECO:0007669"/>
    <property type="project" value="InterPro"/>
</dbReference>
<protein>
    <submittedName>
        <fullName evidence="7">Superoxide reductase</fullName>
    </submittedName>
</protein>
<dbReference type="OrthoDB" id="9814936at2"/>
<keyword evidence="3" id="KW-0479">Metal-binding</keyword>
<evidence type="ECO:0000259" key="6">
    <source>
        <dbReference type="Pfam" id="PF01880"/>
    </source>
</evidence>
<keyword evidence="8" id="KW-1185">Reference proteome</keyword>